<keyword evidence="6" id="KW-0812">Transmembrane</keyword>
<protein>
    <recommendedName>
        <fullName evidence="9">Core-2/I-branching beta-1,6-N-acetylglucosaminyltransferase family protein</fullName>
    </recommendedName>
</protein>
<dbReference type="GO" id="GO:0016020">
    <property type="term" value="C:membrane"/>
    <property type="evidence" value="ECO:0007669"/>
    <property type="project" value="UniProtKB-SubCell"/>
</dbReference>
<evidence type="ECO:0000256" key="6">
    <source>
        <dbReference type="SAM" id="Phobius"/>
    </source>
</evidence>
<evidence type="ECO:0000256" key="1">
    <source>
        <dbReference type="ARBA" id="ARBA00004606"/>
    </source>
</evidence>
<dbReference type="GO" id="GO:0016757">
    <property type="term" value="F:glycosyltransferase activity"/>
    <property type="evidence" value="ECO:0007669"/>
    <property type="project" value="UniProtKB-KW"/>
</dbReference>
<reference evidence="7 8" key="1">
    <citation type="journal article" date="2023" name="Hortic Res">
        <title>Pangenome of water caltrop reveals structural variations and asymmetric subgenome divergence after allopolyploidization.</title>
        <authorList>
            <person name="Zhang X."/>
            <person name="Chen Y."/>
            <person name="Wang L."/>
            <person name="Yuan Y."/>
            <person name="Fang M."/>
            <person name="Shi L."/>
            <person name="Lu R."/>
            <person name="Comes H.P."/>
            <person name="Ma Y."/>
            <person name="Chen Y."/>
            <person name="Huang G."/>
            <person name="Zhou Y."/>
            <person name="Zheng Z."/>
            <person name="Qiu Y."/>
        </authorList>
    </citation>
    <scope>NUCLEOTIDE SEQUENCE [LARGE SCALE GENOMIC DNA]</scope>
    <source>
        <tissue evidence="7">Roots</tissue>
    </source>
</reference>
<name>A0AAN7GV66_9MYRT</name>
<dbReference type="Pfam" id="PF02485">
    <property type="entry name" value="Branch"/>
    <property type="match status" value="1"/>
</dbReference>
<evidence type="ECO:0000313" key="7">
    <source>
        <dbReference type="EMBL" id="KAK4747573.1"/>
    </source>
</evidence>
<dbReference type="PANTHER" id="PTHR31042">
    <property type="entry name" value="CORE-2/I-BRANCHING BETA-1,6-N-ACETYLGLUCOSAMINYLTRANSFERASE FAMILY PROTEIN-RELATED"/>
    <property type="match status" value="1"/>
</dbReference>
<keyword evidence="3" id="KW-0808">Transferase</keyword>
<evidence type="ECO:0000256" key="5">
    <source>
        <dbReference type="ARBA" id="ARBA00023180"/>
    </source>
</evidence>
<dbReference type="InterPro" id="IPR044174">
    <property type="entry name" value="BC10-like"/>
</dbReference>
<keyword evidence="5" id="KW-0325">Glycoprotein</keyword>
<evidence type="ECO:0000256" key="2">
    <source>
        <dbReference type="ARBA" id="ARBA00022676"/>
    </source>
</evidence>
<feature type="transmembrane region" description="Helical" evidence="6">
    <location>
        <begin position="26"/>
        <end position="45"/>
    </location>
</feature>
<proteinExistence type="predicted"/>
<comment type="subcellular location">
    <subcellularLocation>
        <location evidence="1">Membrane</location>
        <topology evidence="1">Single-pass type II membrane protein</topology>
    </subcellularLocation>
</comment>
<dbReference type="Proteomes" id="UP001345219">
    <property type="component" value="Chromosome 12"/>
</dbReference>
<evidence type="ECO:0008006" key="9">
    <source>
        <dbReference type="Google" id="ProtNLM"/>
    </source>
</evidence>
<accession>A0AAN7GV66</accession>
<gene>
    <name evidence="7" type="ORF">SAY87_014159</name>
</gene>
<keyword evidence="4 6" id="KW-0472">Membrane</keyword>
<comment type="caution">
    <text evidence="7">The sequence shown here is derived from an EMBL/GenBank/DDBJ whole genome shotgun (WGS) entry which is preliminary data.</text>
</comment>
<keyword evidence="8" id="KW-1185">Reference proteome</keyword>
<keyword evidence="6" id="KW-1133">Transmembrane helix</keyword>
<dbReference type="InterPro" id="IPR003406">
    <property type="entry name" value="Glyco_trans_14"/>
</dbReference>
<evidence type="ECO:0000313" key="8">
    <source>
        <dbReference type="Proteomes" id="UP001345219"/>
    </source>
</evidence>
<evidence type="ECO:0000256" key="4">
    <source>
        <dbReference type="ARBA" id="ARBA00023136"/>
    </source>
</evidence>
<dbReference type="AlphaFoldDB" id="A0AAN7GV66"/>
<evidence type="ECO:0000256" key="3">
    <source>
        <dbReference type="ARBA" id="ARBA00022679"/>
    </source>
</evidence>
<keyword evidence="2" id="KW-0328">Glycosyltransferase</keyword>
<sequence length="398" mass="45942">MARNARGDLMIDIERQQQHTGIVHRLFQVLSYLVVFMAGILLGLLSSSGSFNQHFMSRAELFLSADHAGPRGVAPVGGCTIVEAEDCMSMGRFLSPKKVTHTMSDEELLWRGSMVPRKKEYPYKRVPKVAFLFLTRGPLPLLPLWERFFHGQRKDLYNIYIHAPPRYQLNVSRDSMFFGREIPSQDVEWGTVRLTDAERRLLSNALLDHSNERFVLLSESCIPVYNFPTVYEYLTSSDHSFVNIYDDPSGDGRGRYSPHMQPRITLEQWRKGSQWFEMDRDLAARIVGDTEYYDLFRKYCKPACYPDEHYIPTYLHIFHGPKSANRSLTYVDWSHGGPHPARFEAEMVTEKFVRSIRDNGTLCSYNSGVTSLCYLFARKFAPNALEPLLNLSFTLMEF</sequence>
<dbReference type="PANTHER" id="PTHR31042:SF3">
    <property type="entry name" value="OS08G0110400 PROTEIN"/>
    <property type="match status" value="1"/>
</dbReference>
<organism evidence="7 8">
    <name type="scientific">Trapa incisa</name>
    <dbReference type="NCBI Taxonomy" id="236973"/>
    <lineage>
        <taxon>Eukaryota</taxon>
        <taxon>Viridiplantae</taxon>
        <taxon>Streptophyta</taxon>
        <taxon>Embryophyta</taxon>
        <taxon>Tracheophyta</taxon>
        <taxon>Spermatophyta</taxon>
        <taxon>Magnoliopsida</taxon>
        <taxon>eudicotyledons</taxon>
        <taxon>Gunneridae</taxon>
        <taxon>Pentapetalae</taxon>
        <taxon>rosids</taxon>
        <taxon>malvids</taxon>
        <taxon>Myrtales</taxon>
        <taxon>Lythraceae</taxon>
        <taxon>Trapa</taxon>
    </lineage>
</organism>
<dbReference type="EMBL" id="JAXIOK010000019">
    <property type="protein sequence ID" value="KAK4747573.1"/>
    <property type="molecule type" value="Genomic_DNA"/>
</dbReference>